<dbReference type="InterPro" id="IPR054221">
    <property type="entry name" value="DUF6941"/>
</dbReference>
<evidence type="ECO:0000313" key="2">
    <source>
        <dbReference type="Proteomes" id="UP001056610"/>
    </source>
</evidence>
<dbReference type="Proteomes" id="UP001056610">
    <property type="component" value="Chromosome"/>
</dbReference>
<dbReference type="RefSeq" id="WP_249762904.1">
    <property type="nucleotide sequence ID" value="NZ_CP097320.1"/>
</dbReference>
<protein>
    <submittedName>
        <fullName evidence="1">Uncharacterized protein</fullName>
    </submittedName>
</protein>
<evidence type="ECO:0000313" key="1">
    <source>
        <dbReference type="EMBL" id="UQX10259.1"/>
    </source>
</evidence>
<organism evidence="1 2">
    <name type="scientific">Candidatus Mycobacterium methanotrophicum</name>
    <dbReference type="NCBI Taxonomy" id="2943498"/>
    <lineage>
        <taxon>Bacteria</taxon>
        <taxon>Bacillati</taxon>
        <taxon>Actinomycetota</taxon>
        <taxon>Actinomycetes</taxon>
        <taxon>Mycobacteriales</taxon>
        <taxon>Mycobacteriaceae</taxon>
        <taxon>Mycobacterium</taxon>
    </lineage>
</organism>
<keyword evidence="2" id="KW-1185">Reference proteome</keyword>
<reference evidence="1" key="1">
    <citation type="submission" date="2022-05" db="EMBL/GenBank/DDBJ databases">
        <title>A methanotrophic Mycobacterium dominates a cave microbial ecosystem.</title>
        <authorList>
            <person name="Van Spanning R.J.M."/>
            <person name="Guan Q."/>
            <person name="Melkonian C."/>
            <person name="Gallant J."/>
            <person name="Polerecky L."/>
            <person name="Flot J.-F."/>
            <person name="Brandt B.W."/>
            <person name="Braster M."/>
            <person name="Iturbe Espinoza P."/>
            <person name="Aerts J."/>
            <person name="Meima-Franke M."/>
            <person name="Piersma S.R."/>
            <person name="Bunduc C."/>
            <person name="Ummels R."/>
            <person name="Pain A."/>
            <person name="Fleming E.J."/>
            <person name="van der Wel N."/>
            <person name="Gherman V.D."/>
            <person name="Sarbu S.M."/>
            <person name="Bodelier P.L.E."/>
            <person name="Bitter W."/>
        </authorList>
    </citation>
    <scope>NUCLEOTIDE SEQUENCE</scope>
    <source>
        <strain evidence="1">Sulfur Cave</strain>
    </source>
</reference>
<accession>A0ABY4QHC2</accession>
<dbReference type="Pfam" id="PF22091">
    <property type="entry name" value="DUF6941"/>
    <property type="match status" value="1"/>
</dbReference>
<gene>
    <name evidence="1" type="ORF">M5I08_19155</name>
</gene>
<name>A0ABY4QHC2_9MYCO</name>
<dbReference type="EMBL" id="CP097320">
    <property type="protein sequence ID" value="UQX10259.1"/>
    <property type="molecule type" value="Genomic_DNA"/>
</dbReference>
<sequence length="133" mass="14048">MLADAATVADGKLFVHGGCWNTIITPQIPAVHPTLALALVFKINWHEANEDLPVALALVTEDGQPAGFRIELKLRVAPTVFTKKGTDLYQASAHTIQGLTFNAYGSYSFQVSSGDQILASVPLTVGPPGAFSA</sequence>
<proteinExistence type="predicted"/>